<dbReference type="Proteomes" id="UP000002035">
    <property type="component" value="Unassembled WGS sequence"/>
</dbReference>
<dbReference type="SUPFAM" id="SSF51735">
    <property type="entry name" value="NAD(P)-binding Rossmann-fold domains"/>
    <property type="match status" value="1"/>
</dbReference>
<dbReference type="Gene3D" id="3.40.50.720">
    <property type="entry name" value="NAD(P)-binding Rossmann-like Domain"/>
    <property type="match status" value="1"/>
</dbReference>
<dbReference type="RefSeq" id="XP_002845870.1">
    <property type="nucleotide sequence ID" value="XM_002845824.1"/>
</dbReference>
<dbReference type="Pfam" id="PF00106">
    <property type="entry name" value="adh_short"/>
    <property type="match status" value="1"/>
</dbReference>
<keyword evidence="2" id="KW-0560">Oxidoreductase</keyword>
<dbReference type="OrthoDB" id="37659at2759"/>
<dbReference type="STRING" id="554155.C5FSR7"/>
<evidence type="ECO:0000256" key="1">
    <source>
        <dbReference type="ARBA" id="ARBA00006484"/>
    </source>
</evidence>
<reference evidence="4" key="1">
    <citation type="journal article" date="2012" name="MBio">
        <title>Comparative genome analysis of Trichophyton rubrum and related dermatophytes reveals candidate genes involved in infection.</title>
        <authorList>
            <person name="Martinez D.A."/>
            <person name="Oliver B.G."/>
            <person name="Graeser Y."/>
            <person name="Goldberg J.M."/>
            <person name="Li W."/>
            <person name="Martinez-Rossi N.M."/>
            <person name="Monod M."/>
            <person name="Shelest E."/>
            <person name="Barton R.C."/>
            <person name="Birch E."/>
            <person name="Brakhage A.A."/>
            <person name="Chen Z."/>
            <person name="Gurr S.J."/>
            <person name="Heiman D."/>
            <person name="Heitman J."/>
            <person name="Kosti I."/>
            <person name="Rossi A."/>
            <person name="Saif S."/>
            <person name="Samalova M."/>
            <person name="Saunders C.W."/>
            <person name="Shea T."/>
            <person name="Summerbell R.C."/>
            <person name="Xu J."/>
            <person name="Young S."/>
            <person name="Zeng Q."/>
            <person name="Birren B.W."/>
            <person name="Cuomo C.A."/>
            <person name="White T.C."/>
        </authorList>
    </citation>
    <scope>NUCLEOTIDE SEQUENCE [LARGE SCALE GENOMIC DNA]</scope>
    <source>
        <strain evidence="4">ATCC MYA-4605 / CBS 113480</strain>
    </source>
</reference>
<evidence type="ECO:0000313" key="4">
    <source>
        <dbReference type="Proteomes" id="UP000002035"/>
    </source>
</evidence>
<comment type="similarity">
    <text evidence="1">Belongs to the short-chain dehydrogenases/reductases (SDR) family.</text>
</comment>
<dbReference type="VEuPathDB" id="FungiDB:MCYG_05739"/>
<dbReference type="EMBL" id="DS995705">
    <property type="protein sequence ID" value="EEQ32920.1"/>
    <property type="molecule type" value="Genomic_DNA"/>
</dbReference>
<dbReference type="PANTHER" id="PTHR43180:SF11">
    <property type="entry name" value="NAD(P)-BINDING PROTEIN"/>
    <property type="match status" value="1"/>
</dbReference>
<dbReference type="OMA" id="LDVCSWE"/>
<name>C5FSR7_ARTOC</name>
<organism evidence="3 4">
    <name type="scientific">Arthroderma otae (strain ATCC MYA-4605 / CBS 113480)</name>
    <name type="common">Microsporum canis</name>
    <dbReference type="NCBI Taxonomy" id="554155"/>
    <lineage>
        <taxon>Eukaryota</taxon>
        <taxon>Fungi</taxon>
        <taxon>Dikarya</taxon>
        <taxon>Ascomycota</taxon>
        <taxon>Pezizomycotina</taxon>
        <taxon>Eurotiomycetes</taxon>
        <taxon>Eurotiomycetidae</taxon>
        <taxon>Onygenales</taxon>
        <taxon>Arthrodermataceae</taxon>
        <taxon>Microsporum</taxon>
    </lineage>
</organism>
<evidence type="ECO:0000256" key="2">
    <source>
        <dbReference type="ARBA" id="ARBA00023002"/>
    </source>
</evidence>
<sequence length="260" mass="27953">MPSPIDITEESLTGLADKVVVISGGSAGIGFSTAKLLLNKGAKVVIGDINEPPKDILDDSSVIYQKTDVTSWKDLCALFRQAKNKHGRIDHVFCNAGTAGSADYLDESVDRNGDPVEPSRRTIEVDLMGMVNMAKLGIFYMKKQPEGGSIVLNSSGASTAKHGIHGLLRGLVSILHSKFPIRVNGLAPAWTDTAIVEKAIVRETKGELQSPEFVARTAVLLMADRSRNGQLLLSSRGRCVEVEQAMLEANTSIIKELLAQ</sequence>
<dbReference type="HOGENOM" id="CLU_010194_13_1_1"/>
<dbReference type="GeneID" id="9224169"/>
<proteinExistence type="inferred from homology"/>
<dbReference type="eggNOG" id="KOG0725">
    <property type="taxonomic scope" value="Eukaryota"/>
</dbReference>
<accession>C5FSR7</accession>
<dbReference type="AlphaFoldDB" id="C5FSR7"/>
<dbReference type="PANTHER" id="PTHR43180">
    <property type="entry name" value="3-OXOACYL-(ACYL-CARRIER-PROTEIN) REDUCTASE (AFU_ORTHOLOGUE AFUA_6G11210)"/>
    <property type="match status" value="1"/>
</dbReference>
<protein>
    <submittedName>
        <fullName evidence="3">Uncharacterized protein</fullName>
    </submittedName>
</protein>
<evidence type="ECO:0000313" key="3">
    <source>
        <dbReference type="EMBL" id="EEQ32920.1"/>
    </source>
</evidence>
<keyword evidence="4" id="KW-1185">Reference proteome</keyword>
<dbReference type="GO" id="GO:0016491">
    <property type="term" value="F:oxidoreductase activity"/>
    <property type="evidence" value="ECO:0007669"/>
    <property type="project" value="UniProtKB-KW"/>
</dbReference>
<gene>
    <name evidence="3" type="ORF">MCYG_05739</name>
</gene>
<dbReference type="InterPro" id="IPR002347">
    <property type="entry name" value="SDR_fam"/>
</dbReference>
<dbReference type="PRINTS" id="PR00081">
    <property type="entry name" value="GDHRDH"/>
</dbReference>
<dbReference type="InterPro" id="IPR036291">
    <property type="entry name" value="NAD(P)-bd_dom_sf"/>
</dbReference>